<accession>A0A8H3YEH9</accession>
<feature type="compositionally biased region" description="Polar residues" evidence="1">
    <location>
        <begin position="139"/>
        <end position="150"/>
    </location>
</feature>
<evidence type="ECO:0000313" key="2">
    <source>
        <dbReference type="EMBL" id="GHJ86575.1"/>
    </source>
</evidence>
<protein>
    <submittedName>
        <fullName evidence="2">Uncharacterized protein</fullName>
    </submittedName>
</protein>
<proteinExistence type="predicted"/>
<dbReference type="AlphaFoldDB" id="A0A8H3YEH9"/>
<keyword evidence="3" id="KW-1185">Reference proteome</keyword>
<gene>
    <name evidence="2" type="ORF">NliqN6_2977</name>
</gene>
<sequence>MATSSHVHDPRLTQLRDLLFAIDNKCFICGDDIKSDPTYDLSHAKSHYRVKPGTDGKKCKACRLRFARKQWKGTSHELADSGDLECKCKISQDADLCRKREEIRRLLKQIYSGKAELDLDPLDTGSSNGQAVADRRESAPNSEAPQNSLPRESAVLTLGQGTDASLPQTDPWIPHASVHTPSLSSCDDASIGPHRSPTSDSSDPHYEAYKLSGLSGYQYF</sequence>
<feature type="compositionally biased region" description="Polar residues" evidence="1">
    <location>
        <begin position="159"/>
        <end position="168"/>
    </location>
</feature>
<dbReference type="EMBL" id="BLZA01000019">
    <property type="protein sequence ID" value="GHJ86575.1"/>
    <property type="molecule type" value="Genomic_DNA"/>
</dbReference>
<feature type="region of interest" description="Disordered" evidence="1">
    <location>
        <begin position="118"/>
        <end position="206"/>
    </location>
</feature>
<evidence type="ECO:0000313" key="3">
    <source>
        <dbReference type="Proteomes" id="UP000620104"/>
    </source>
</evidence>
<evidence type="ECO:0000256" key="1">
    <source>
        <dbReference type="SAM" id="MobiDB-lite"/>
    </source>
</evidence>
<dbReference type="Proteomes" id="UP000620104">
    <property type="component" value="Unassembled WGS sequence"/>
</dbReference>
<name>A0A8H3YEH9_9TREE</name>
<comment type="caution">
    <text evidence="2">The sequence shown here is derived from an EMBL/GenBank/DDBJ whole genome shotgun (WGS) entry which is preliminary data.</text>
</comment>
<reference evidence="2" key="1">
    <citation type="submission" date="2020-07" db="EMBL/GenBank/DDBJ databases">
        <title>Draft Genome Sequence of a Deep-Sea Yeast, Naganishia (Cryptococcus) liquefaciens strain N6.</title>
        <authorList>
            <person name="Han Y.W."/>
            <person name="Kajitani R."/>
            <person name="Morimoto H."/>
            <person name="Parhat M."/>
            <person name="Tsubouchi H."/>
            <person name="Bakenova O."/>
            <person name="Ogata M."/>
            <person name="Argunhan B."/>
            <person name="Aoki R."/>
            <person name="Kajiwara S."/>
            <person name="Itoh T."/>
            <person name="Iwasaki H."/>
        </authorList>
    </citation>
    <scope>NUCLEOTIDE SEQUENCE</scope>
    <source>
        <strain evidence="2">N6</strain>
    </source>
</reference>
<organism evidence="2 3">
    <name type="scientific">Naganishia liquefaciens</name>
    <dbReference type="NCBI Taxonomy" id="104408"/>
    <lineage>
        <taxon>Eukaryota</taxon>
        <taxon>Fungi</taxon>
        <taxon>Dikarya</taxon>
        <taxon>Basidiomycota</taxon>
        <taxon>Agaricomycotina</taxon>
        <taxon>Tremellomycetes</taxon>
        <taxon>Filobasidiales</taxon>
        <taxon>Filobasidiaceae</taxon>
        <taxon>Naganishia</taxon>
    </lineage>
</organism>